<dbReference type="Proteomes" id="UP001419084">
    <property type="component" value="Unassembled WGS sequence"/>
</dbReference>
<dbReference type="InterPro" id="IPR036291">
    <property type="entry name" value="NAD(P)-bd_dom_sf"/>
</dbReference>
<dbReference type="NCBIfam" id="NF045664">
    <property type="entry name" value="XdhC_rel_AOR"/>
    <property type="match status" value="1"/>
</dbReference>
<dbReference type="PANTHER" id="PTHR30388:SF6">
    <property type="entry name" value="XANTHINE DEHYDROGENASE SUBUNIT A-RELATED"/>
    <property type="match status" value="1"/>
</dbReference>
<sequence>MDDIYEKMNVLLRDRQDFVVATIVSKSGSAPREAGTKMIVKRDFTLIGSIGGGMLEAMVTKLSSGVFASREFVIKDFILIDKKDSSIDMVCGGGVKVLIEYVDPYDADAVSIYQKAGELKKQGLEFVLITKVHMDIPFITGKDKWICTETAFYGTEDHDVQRITKSIREDFNHIEIELQEEEGRYLIEPFYRFERVCIIGAGHIAQKIAGITKELGFYTVVVDDRKEFANKKRFQTADEVRALSSLDNLSNKIIINHDSYIIIVTRGHSYDMKVLAQMLKTDAKYIGVIGSSKKRDYTYQELLQEGFTKEDVKRIYCPIGLKIHAETPEEIAVSIAAELIKVRRGQAYDRG</sequence>
<evidence type="ECO:0000313" key="4">
    <source>
        <dbReference type="Proteomes" id="UP001419084"/>
    </source>
</evidence>
<feature type="domain" description="XdhC Rossmann" evidence="2">
    <location>
        <begin position="196"/>
        <end position="339"/>
    </location>
</feature>
<keyword evidence="4" id="KW-1185">Reference proteome</keyword>
<dbReference type="Gene3D" id="3.40.50.720">
    <property type="entry name" value="NAD(P)-binding Rossmann-like Domain"/>
    <property type="match status" value="1"/>
</dbReference>
<reference evidence="3 4" key="1">
    <citation type="journal article" date="2024" name="Int. J. Syst. Evol. Microbiol.">
        <title>Lacrimispora brassicae sp. nov. isolated from fermented cabbage, and proposal of Clostridium indicum Gundawar et al. 2019 and Clostridium methoxybenzovorans Mechichi et al. 1999 as heterotypic synonyms of Lacrimispora amygdalina (Parshina et al. 2003) Haas and Blanchard 2020 and Lacrimispora indolis (McClung and McCoy 1957) Haas and Blanchard 2020, respectively.</title>
        <authorList>
            <person name="Kobayashi H."/>
            <person name="Tanizawa Y."/>
            <person name="Sakamoto M."/>
            <person name="Ohkuma M."/>
            <person name="Tohno M."/>
        </authorList>
    </citation>
    <scope>NUCLEOTIDE SEQUENCE [LARGE SCALE GENOMIC DNA]</scope>
    <source>
        <strain evidence="3 4">DSM 12857</strain>
    </source>
</reference>
<dbReference type="InterPro" id="IPR003777">
    <property type="entry name" value="XdhC_CoxI"/>
</dbReference>
<evidence type="ECO:0000313" key="3">
    <source>
        <dbReference type="EMBL" id="GLB31412.1"/>
    </source>
</evidence>
<evidence type="ECO:0000259" key="1">
    <source>
        <dbReference type="Pfam" id="PF02625"/>
    </source>
</evidence>
<protein>
    <recommendedName>
        <fullName evidence="5">Xanthine dehydrogenase</fullName>
    </recommendedName>
</protein>
<dbReference type="InterPro" id="IPR027051">
    <property type="entry name" value="XdhC_Rossmann_dom"/>
</dbReference>
<comment type="caution">
    <text evidence="3">The sequence shown here is derived from an EMBL/GenBank/DDBJ whole genome shotgun (WGS) entry which is preliminary data.</text>
</comment>
<dbReference type="Pfam" id="PF02625">
    <property type="entry name" value="XdhC_CoxI"/>
    <property type="match status" value="1"/>
</dbReference>
<evidence type="ECO:0008006" key="5">
    <source>
        <dbReference type="Google" id="ProtNLM"/>
    </source>
</evidence>
<dbReference type="PANTHER" id="PTHR30388">
    <property type="entry name" value="ALDEHYDE OXIDOREDUCTASE MOLYBDENUM COFACTOR ASSEMBLY PROTEIN"/>
    <property type="match status" value="1"/>
</dbReference>
<proteinExistence type="predicted"/>
<organism evidence="3 4">
    <name type="scientific">Lacrimispora amygdalina</name>
    <dbReference type="NCBI Taxonomy" id="253257"/>
    <lineage>
        <taxon>Bacteria</taxon>
        <taxon>Bacillati</taxon>
        <taxon>Bacillota</taxon>
        <taxon>Clostridia</taxon>
        <taxon>Lachnospirales</taxon>
        <taxon>Lachnospiraceae</taxon>
        <taxon>Lacrimispora</taxon>
    </lineage>
</organism>
<dbReference type="EMBL" id="BRPJ01000072">
    <property type="protein sequence ID" value="GLB31412.1"/>
    <property type="molecule type" value="Genomic_DNA"/>
</dbReference>
<dbReference type="Pfam" id="PF13478">
    <property type="entry name" value="XdhC_C"/>
    <property type="match status" value="1"/>
</dbReference>
<name>A0ABQ5M972_9FIRM</name>
<dbReference type="InterPro" id="IPR052698">
    <property type="entry name" value="MoCofactor_Util/Proc"/>
</dbReference>
<dbReference type="RefSeq" id="WP_346065746.1">
    <property type="nucleotide sequence ID" value="NZ_BRPJ01000072.1"/>
</dbReference>
<dbReference type="SUPFAM" id="SSF51735">
    <property type="entry name" value="NAD(P)-binding Rossmann-fold domains"/>
    <property type="match status" value="1"/>
</dbReference>
<accession>A0ABQ5M972</accession>
<feature type="domain" description="XdhC- CoxI" evidence="1">
    <location>
        <begin position="12"/>
        <end position="72"/>
    </location>
</feature>
<evidence type="ECO:0000259" key="2">
    <source>
        <dbReference type="Pfam" id="PF13478"/>
    </source>
</evidence>
<gene>
    <name evidence="3" type="ORF">LAD12857_33350</name>
</gene>